<evidence type="ECO:0000313" key="3">
    <source>
        <dbReference type="Proteomes" id="UP000256388"/>
    </source>
</evidence>
<evidence type="ECO:0008006" key="4">
    <source>
        <dbReference type="Google" id="ProtNLM"/>
    </source>
</evidence>
<dbReference type="AlphaFoldDB" id="A0A3E0A5R2"/>
<accession>A0A3E0A5R2</accession>
<dbReference type="EMBL" id="QUMS01000004">
    <property type="protein sequence ID" value="REG06102.1"/>
    <property type="molecule type" value="Genomic_DNA"/>
</dbReference>
<feature type="transmembrane region" description="Helical" evidence="1">
    <location>
        <begin position="97"/>
        <end position="117"/>
    </location>
</feature>
<keyword evidence="1" id="KW-0472">Membrane</keyword>
<proteinExistence type="predicted"/>
<keyword evidence="1" id="KW-1133">Transmembrane helix</keyword>
<comment type="caution">
    <text evidence="2">The sequence shown here is derived from an EMBL/GenBank/DDBJ whole genome shotgun (WGS) entry which is preliminary data.</text>
</comment>
<dbReference type="RefSeq" id="WP_116225805.1">
    <property type="nucleotide sequence ID" value="NZ_AP018437.1"/>
</dbReference>
<dbReference type="InterPro" id="IPR046289">
    <property type="entry name" value="DUF6326"/>
</dbReference>
<keyword evidence="1" id="KW-0812">Transmembrane</keyword>
<dbReference type="Proteomes" id="UP000256388">
    <property type="component" value="Unassembled WGS sequence"/>
</dbReference>
<reference evidence="2 3" key="1">
    <citation type="submission" date="2018-08" db="EMBL/GenBank/DDBJ databases">
        <title>Genomic Encyclopedia of Type Strains, Phase IV (KMG-IV): sequencing the most valuable type-strain genomes for metagenomic binning, comparative biology and taxonomic classification.</title>
        <authorList>
            <person name="Goeker M."/>
        </authorList>
    </citation>
    <scope>NUCLEOTIDE SEQUENCE [LARGE SCALE GENOMIC DNA]</scope>
    <source>
        <strain evidence="2 3">DSM 23923</strain>
    </source>
</reference>
<evidence type="ECO:0000313" key="2">
    <source>
        <dbReference type="EMBL" id="REG06102.1"/>
    </source>
</evidence>
<dbReference type="OrthoDB" id="1551186at2"/>
<feature type="transmembrane region" description="Helical" evidence="1">
    <location>
        <begin position="23"/>
        <end position="45"/>
    </location>
</feature>
<evidence type="ECO:0000256" key="1">
    <source>
        <dbReference type="SAM" id="Phobius"/>
    </source>
</evidence>
<keyword evidence="3" id="KW-1185">Reference proteome</keyword>
<dbReference type="Pfam" id="PF19851">
    <property type="entry name" value="DUF6326"/>
    <property type="match status" value="1"/>
</dbReference>
<name>A0A3E0A5R2_9CHLR</name>
<feature type="transmembrane region" description="Helical" evidence="1">
    <location>
        <begin position="123"/>
        <end position="142"/>
    </location>
</feature>
<gene>
    <name evidence="2" type="ORF">DFR64_2530</name>
</gene>
<protein>
    <recommendedName>
        <fullName evidence="4">DoxX-like protein</fullName>
    </recommendedName>
</protein>
<organism evidence="2 3">
    <name type="scientific">Pelolinea submarina</name>
    <dbReference type="NCBI Taxonomy" id="913107"/>
    <lineage>
        <taxon>Bacteria</taxon>
        <taxon>Bacillati</taxon>
        <taxon>Chloroflexota</taxon>
        <taxon>Anaerolineae</taxon>
        <taxon>Anaerolineales</taxon>
        <taxon>Anaerolineaceae</taxon>
        <taxon>Pelolinea</taxon>
    </lineage>
</organism>
<sequence length="151" mass="16913">MNTTNVSSFGTKMKTTNKLDTRILLMLFWIFFTVNFMYADTLSALEPGVLAMEISGYMADGAIKITHGFLLGTAAMFEIPFLMIVLSRVLRYGINRWANIIAAALFITAQISSLFMGAPSPTYLFYSTVEIACLLLIVWNAWKWTNLEGQS</sequence>
<feature type="transmembrane region" description="Helical" evidence="1">
    <location>
        <begin position="65"/>
        <end position="85"/>
    </location>
</feature>